<name>A0A4Q7ZI85_9ACTN</name>
<evidence type="ECO:0000313" key="3">
    <source>
        <dbReference type="Proteomes" id="UP000292564"/>
    </source>
</evidence>
<dbReference type="SUPFAM" id="SSF50998">
    <property type="entry name" value="Quinoprotein alcohol dehydrogenase-like"/>
    <property type="match status" value="1"/>
</dbReference>
<evidence type="ECO:0000313" key="2">
    <source>
        <dbReference type="EMBL" id="RZU50557.1"/>
    </source>
</evidence>
<dbReference type="RefSeq" id="WP_130509468.1">
    <property type="nucleotide sequence ID" value="NZ_SHKY01000001.1"/>
</dbReference>
<dbReference type="Pfam" id="PF13360">
    <property type="entry name" value="PQQ_2"/>
    <property type="match status" value="1"/>
</dbReference>
<evidence type="ECO:0000259" key="1">
    <source>
        <dbReference type="Pfam" id="PF13360"/>
    </source>
</evidence>
<organism evidence="2 3">
    <name type="scientific">Krasilnikovia cinnamomea</name>
    <dbReference type="NCBI Taxonomy" id="349313"/>
    <lineage>
        <taxon>Bacteria</taxon>
        <taxon>Bacillati</taxon>
        <taxon>Actinomycetota</taxon>
        <taxon>Actinomycetes</taxon>
        <taxon>Micromonosporales</taxon>
        <taxon>Micromonosporaceae</taxon>
        <taxon>Krasilnikovia</taxon>
    </lineage>
</organism>
<dbReference type="AlphaFoldDB" id="A0A4Q7ZI85"/>
<keyword evidence="3" id="KW-1185">Reference proteome</keyword>
<sequence length="446" mass="47131">MFWVVAAASAVVLGVAATLAVVFWPKYPALAFQPLADPSRVAPAVPITSRFAAATVRGDRAYFASVSDDGTLGVVAADTGTGERLWGNPAAGDADDWQQLVALPDAVVAVSAEDDDRRRMVLLDPGSGKPLWDRVIGDDDTLLYAEDTVVLVDREEDRLLGLDVRGQGRVRWELKDPGSLSGSRTTTVLAATTPEDLAAPTSAKGAPFAEPLDDDRRIVQIGADRSARVIDARTGAVLVPPRQSVADPDDPVVAHDGTLVVAESDNARRIVAYDLAKLGEPRVLYTAPDDNTRFEHLTPCGTDRVCAVQTTSSDAKTAQVVAVDVAEGGRRWAWPLPDTNNLVPVGDSLLAAQNTTPAKVSLLGADGTVRWTRDGVAARLDGGNLLRFAKPLSTYTDDPSVAGEHLGDDAVELGPLSGVRPATCAWNTAVLACVADEDFVLRRFAG</sequence>
<proteinExistence type="predicted"/>
<gene>
    <name evidence="2" type="ORF">EV385_2332</name>
</gene>
<comment type="caution">
    <text evidence="2">The sequence shown here is derived from an EMBL/GenBank/DDBJ whole genome shotgun (WGS) entry which is preliminary data.</text>
</comment>
<reference evidence="2 3" key="1">
    <citation type="submission" date="2019-02" db="EMBL/GenBank/DDBJ databases">
        <title>Sequencing the genomes of 1000 actinobacteria strains.</title>
        <authorList>
            <person name="Klenk H.-P."/>
        </authorList>
    </citation>
    <scope>NUCLEOTIDE SEQUENCE [LARGE SCALE GENOMIC DNA]</scope>
    <source>
        <strain evidence="2 3">DSM 45162</strain>
    </source>
</reference>
<dbReference type="PANTHER" id="PTHR34512">
    <property type="entry name" value="CELL SURFACE PROTEIN"/>
    <property type="match status" value="1"/>
</dbReference>
<protein>
    <submittedName>
        <fullName evidence="2">Putative pyrroloquinoline-quinone binding quinoprotein</fullName>
    </submittedName>
</protein>
<feature type="domain" description="Pyrrolo-quinoline quinone repeat" evidence="1">
    <location>
        <begin position="74"/>
        <end position="201"/>
    </location>
</feature>
<accession>A0A4Q7ZI85</accession>
<dbReference type="PANTHER" id="PTHR34512:SF30">
    <property type="entry name" value="OUTER MEMBRANE PROTEIN ASSEMBLY FACTOR BAMB"/>
    <property type="match status" value="1"/>
</dbReference>
<dbReference type="OrthoDB" id="3333926at2"/>
<dbReference type="InterPro" id="IPR011047">
    <property type="entry name" value="Quinoprotein_ADH-like_sf"/>
</dbReference>
<dbReference type="EMBL" id="SHKY01000001">
    <property type="protein sequence ID" value="RZU50557.1"/>
    <property type="molecule type" value="Genomic_DNA"/>
</dbReference>
<dbReference type="Gene3D" id="2.130.10.10">
    <property type="entry name" value="YVTN repeat-like/Quinoprotein amine dehydrogenase"/>
    <property type="match status" value="1"/>
</dbReference>
<dbReference type="Proteomes" id="UP000292564">
    <property type="component" value="Unassembled WGS sequence"/>
</dbReference>
<dbReference type="InterPro" id="IPR015943">
    <property type="entry name" value="WD40/YVTN_repeat-like_dom_sf"/>
</dbReference>
<dbReference type="InterPro" id="IPR002372">
    <property type="entry name" value="PQQ_rpt_dom"/>
</dbReference>